<keyword evidence="1" id="KW-1133">Transmembrane helix</keyword>
<dbReference type="RefSeq" id="WP_379818897.1">
    <property type="nucleotide sequence ID" value="NZ_JBHUDH010000187.1"/>
</dbReference>
<dbReference type="Pfam" id="PF05935">
    <property type="entry name" value="Arylsulfotrans"/>
    <property type="match status" value="1"/>
</dbReference>
<dbReference type="SUPFAM" id="SSF101898">
    <property type="entry name" value="NHL repeat"/>
    <property type="match status" value="1"/>
</dbReference>
<gene>
    <name evidence="2" type="ORF">ACFR9S_13795</name>
</gene>
<sequence>MDRKRRGAVLVIGAVALLVVTMGASAALAPDASVAGTDGERQTLVGIQGGGPGWHQYGSVAMYEGSSVAWRMDDTDSYFDVTQLDNGSVMAGFMDGGYEDCGPYESPCTHTGFRILDPDTESIEYEYSFPVRSSGNSEVHDVEKLGGGEYLLSDMEHERLLIVRDGEPVWQWNASSYYDAPADPTRVDWLHINDVDVVGEGQFLVSIRNANQILVVDREEGVIETINADDGGPDDSCMPGGKRQLEDTDGDGDVRCGDPEVIDHQHNPQWLGGTPGGDGEAAVLVADSDNNRVAELHREDGEWEVAWTLERAGGIDLRWPRDADRLANGHTLVTDTLNKRILEVDRNGTVRWSVTTNQIPYEADRVPGGEHPEGEWYVGETPTDRAGGTIPLLDEAAVMLRGVFPWLPFWYTGLDLGLTAVSVVIAGVGARDLWLTR</sequence>
<comment type="caution">
    <text evidence="2">The sequence shown here is derived from an EMBL/GenBank/DDBJ whole genome shotgun (WGS) entry which is preliminary data.</text>
</comment>
<organism evidence="2 3">
    <name type="scientific">Halolamina salina</name>
    <dbReference type="NCBI Taxonomy" id="1220023"/>
    <lineage>
        <taxon>Archaea</taxon>
        <taxon>Methanobacteriati</taxon>
        <taxon>Methanobacteriota</taxon>
        <taxon>Stenosarchaea group</taxon>
        <taxon>Halobacteria</taxon>
        <taxon>Halobacteriales</taxon>
        <taxon>Haloferacaceae</taxon>
    </lineage>
</organism>
<feature type="transmembrane region" description="Helical" evidence="1">
    <location>
        <begin position="409"/>
        <end position="430"/>
    </location>
</feature>
<dbReference type="Gene3D" id="2.120.10.30">
    <property type="entry name" value="TolB, C-terminal domain"/>
    <property type="match status" value="1"/>
</dbReference>
<protein>
    <submittedName>
        <fullName evidence="2">Aryl-sulfate sulfotransferase</fullName>
    </submittedName>
</protein>
<evidence type="ECO:0000313" key="3">
    <source>
        <dbReference type="Proteomes" id="UP001597111"/>
    </source>
</evidence>
<dbReference type="EMBL" id="JBHUDH010000187">
    <property type="protein sequence ID" value="MFD1527354.1"/>
    <property type="molecule type" value="Genomic_DNA"/>
</dbReference>
<proteinExistence type="predicted"/>
<keyword evidence="1" id="KW-0472">Membrane</keyword>
<dbReference type="AlphaFoldDB" id="A0ABD6B8W5"/>
<dbReference type="InterPro" id="IPR011042">
    <property type="entry name" value="6-blade_b-propeller_TolB-like"/>
</dbReference>
<evidence type="ECO:0000313" key="2">
    <source>
        <dbReference type="EMBL" id="MFD1527354.1"/>
    </source>
</evidence>
<evidence type="ECO:0000256" key="1">
    <source>
        <dbReference type="SAM" id="Phobius"/>
    </source>
</evidence>
<reference evidence="2 3" key="1">
    <citation type="journal article" date="2019" name="Int. J. Syst. Evol. Microbiol.">
        <title>The Global Catalogue of Microorganisms (GCM) 10K type strain sequencing project: providing services to taxonomists for standard genome sequencing and annotation.</title>
        <authorList>
            <consortium name="The Broad Institute Genomics Platform"/>
            <consortium name="The Broad Institute Genome Sequencing Center for Infectious Disease"/>
            <person name="Wu L."/>
            <person name="Ma J."/>
        </authorList>
    </citation>
    <scope>NUCLEOTIDE SEQUENCE [LARGE SCALE GENOMIC DNA]</scope>
    <source>
        <strain evidence="2 3">CGMCC 1.12285</strain>
    </source>
</reference>
<dbReference type="Proteomes" id="UP001597111">
    <property type="component" value="Unassembled WGS sequence"/>
</dbReference>
<accession>A0ABD6B8W5</accession>
<dbReference type="InterPro" id="IPR010262">
    <property type="entry name" value="Arylsulfotransferase_bact"/>
</dbReference>
<name>A0ABD6B8W5_9EURY</name>
<keyword evidence="1" id="KW-0812">Transmembrane</keyword>
<keyword evidence="3" id="KW-1185">Reference proteome</keyword>